<dbReference type="Pfam" id="PF00076">
    <property type="entry name" value="RRM_1"/>
    <property type="match status" value="1"/>
</dbReference>
<dbReference type="SMART" id="SM01218">
    <property type="entry name" value="FoP_duplication"/>
    <property type="match status" value="1"/>
</dbReference>
<dbReference type="PANTHER" id="PTHR19965:SF82">
    <property type="entry name" value="THO COMPLEX SUBUNIT 4"/>
    <property type="match status" value="1"/>
</dbReference>
<dbReference type="SUPFAM" id="SSF54928">
    <property type="entry name" value="RNA-binding domain, RBD"/>
    <property type="match status" value="1"/>
</dbReference>
<dbReference type="SMART" id="SM00360">
    <property type="entry name" value="RRM"/>
    <property type="match status" value="1"/>
</dbReference>
<protein>
    <recommendedName>
        <fullName evidence="4">RRM domain-containing protein</fullName>
    </recommendedName>
</protein>
<evidence type="ECO:0000259" key="4">
    <source>
        <dbReference type="PROSITE" id="PS50102"/>
    </source>
</evidence>
<feature type="domain" description="RRM" evidence="4">
    <location>
        <begin position="27"/>
        <end position="104"/>
    </location>
</feature>
<comment type="caution">
    <text evidence="5">The sequence shown here is derived from an EMBL/GenBank/DDBJ whole genome shotgun (WGS) entry which is preliminary data.</text>
</comment>
<dbReference type="Pfam" id="PF13865">
    <property type="entry name" value="FoP_duplication"/>
    <property type="match status" value="1"/>
</dbReference>
<dbReference type="GO" id="GO:0005634">
    <property type="term" value="C:nucleus"/>
    <property type="evidence" value="ECO:0007669"/>
    <property type="project" value="TreeGrafter"/>
</dbReference>
<dbReference type="InterPro" id="IPR000504">
    <property type="entry name" value="RRM_dom"/>
</dbReference>
<dbReference type="PANTHER" id="PTHR19965">
    <property type="entry name" value="RNA AND EXPORT FACTOR BINDING PROTEIN"/>
    <property type="match status" value="1"/>
</dbReference>
<evidence type="ECO:0000256" key="1">
    <source>
        <dbReference type="ARBA" id="ARBA00022884"/>
    </source>
</evidence>
<dbReference type="PROSITE" id="PS50102">
    <property type="entry name" value="RRM"/>
    <property type="match status" value="1"/>
</dbReference>
<keyword evidence="6" id="KW-1185">Reference proteome</keyword>
<dbReference type="InterPro" id="IPR012677">
    <property type="entry name" value="Nucleotide-bd_a/b_plait_sf"/>
</dbReference>
<feature type="region of interest" description="Disordered" evidence="3">
    <location>
        <begin position="102"/>
        <end position="250"/>
    </location>
</feature>
<evidence type="ECO:0000313" key="5">
    <source>
        <dbReference type="EMBL" id="KAH0538702.1"/>
    </source>
</evidence>
<feature type="compositionally biased region" description="Basic residues" evidence="3">
    <location>
        <begin position="1"/>
        <end position="14"/>
    </location>
</feature>
<feature type="region of interest" description="Disordered" evidence="3">
    <location>
        <begin position="1"/>
        <end position="24"/>
    </location>
</feature>
<evidence type="ECO:0000256" key="3">
    <source>
        <dbReference type="SAM" id="MobiDB-lite"/>
    </source>
</evidence>
<name>A0A9P8I4H9_9PEZI</name>
<dbReference type="GO" id="GO:0003729">
    <property type="term" value="F:mRNA binding"/>
    <property type="evidence" value="ECO:0007669"/>
    <property type="project" value="TreeGrafter"/>
</dbReference>
<dbReference type="InterPro" id="IPR035979">
    <property type="entry name" value="RBD_domain_sf"/>
</dbReference>
<feature type="compositionally biased region" description="Basic and acidic residues" evidence="3">
    <location>
        <begin position="188"/>
        <end position="211"/>
    </location>
</feature>
<dbReference type="Gene3D" id="3.30.70.330">
    <property type="match status" value="1"/>
</dbReference>
<dbReference type="Proteomes" id="UP000698800">
    <property type="component" value="Unassembled WGS sequence"/>
</dbReference>
<dbReference type="InterPro" id="IPR051229">
    <property type="entry name" value="ALYREF_mRNA_export"/>
</dbReference>
<dbReference type="EMBL" id="JAGHQL010000099">
    <property type="protein sequence ID" value="KAH0538702.1"/>
    <property type="molecule type" value="Genomic_DNA"/>
</dbReference>
<keyword evidence="1 2" id="KW-0694">RNA-binding</keyword>
<organism evidence="5 6">
    <name type="scientific">Glutinoglossum americanum</name>
    <dbReference type="NCBI Taxonomy" id="1670608"/>
    <lineage>
        <taxon>Eukaryota</taxon>
        <taxon>Fungi</taxon>
        <taxon>Dikarya</taxon>
        <taxon>Ascomycota</taxon>
        <taxon>Pezizomycotina</taxon>
        <taxon>Geoglossomycetes</taxon>
        <taxon>Geoglossales</taxon>
        <taxon>Geoglossaceae</taxon>
        <taxon>Glutinoglossum</taxon>
    </lineage>
</organism>
<proteinExistence type="predicted"/>
<sequence length="250" mass="27674">MAHASRTPHFRSRNRQSPEPEGNLVGVKIRIDNLHYELGKEDLEDLFSRKGPVLKVDIRYDRAGRSEGVAFVTYESIDDARAAIRDYDCANANGQPIRLTLMSNSTPAARPRNPFDTAQKPSRSLFDRISDPATRSRSLSPDRNPFIRHSDVSKPPPGHIDRYIPGQRTRSPFPARRGGGTGGRRPGSRRDEKEKGSGRLGKDGRPRKTQEELDAEMEDYFGGKDEGEGIAETGNSIGTATADGDVDMVE</sequence>
<reference evidence="5" key="1">
    <citation type="submission" date="2021-03" db="EMBL/GenBank/DDBJ databases">
        <title>Comparative genomics and phylogenomic investigation of the class Geoglossomycetes provide insights into ecological specialization and systematics.</title>
        <authorList>
            <person name="Melie T."/>
            <person name="Pirro S."/>
            <person name="Miller A.N."/>
            <person name="Quandt A."/>
        </authorList>
    </citation>
    <scope>NUCLEOTIDE SEQUENCE</scope>
    <source>
        <strain evidence="5">GBOQ0MN5Z8</strain>
    </source>
</reference>
<dbReference type="AlphaFoldDB" id="A0A9P8I4H9"/>
<dbReference type="InterPro" id="IPR025715">
    <property type="entry name" value="FoP_C"/>
</dbReference>
<dbReference type="OrthoDB" id="5382468at2759"/>
<accession>A0A9P8I4H9</accession>
<evidence type="ECO:0000313" key="6">
    <source>
        <dbReference type="Proteomes" id="UP000698800"/>
    </source>
</evidence>
<dbReference type="CDD" id="cd12418">
    <property type="entry name" value="RRM_Aly_REF_like"/>
    <property type="match status" value="1"/>
</dbReference>
<gene>
    <name evidence="5" type="ORF">FGG08_004719</name>
</gene>
<evidence type="ECO:0000256" key="2">
    <source>
        <dbReference type="PROSITE-ProRule" id="PRU00176"/>
    </source>
</evidence>